<sequence>MLEELSSDASVSNSWRREAARLLAIYPSLASLQQFDAGDLAELEPYAVVLSALPRVQPVPSSAGTASRWF</sequence>
<proteinExistence type="predicted"/>
<dbReference type="AlphaFoldDB" id="A0A9X4LK46"/>
<dbReference type="Proteomes" id="UP001152766">
    <property type="component" value="Unassembled WGS sequence"/>
</dbReference>
<reference evidence="1" key="1">
    <citation type="submission" date="2019-02" db="EMBL/GenBank/DDBJ databases">
        <title>Draft genome of the type strain Pelomonas aquatica CCUG 52575T.</title>
        <authorList>
            <person name="Gomila M."/>
            <person name="Lalucat J."/>
        </authorList>
    </citation>
    <scope>NUCLEOTIDE SEQUENCE</scope>
    <source>
        <strain evidence="1">CCUG 52575</strain>
    </source>
</reference>
<comment type="caution">
    <text evidence="1">The sequence shown here is derived from an EMBL/GenBank/DDBJ whole genome shotgun (WGS) entry which is preliminary data.</text>
</comment>
<accession>A0A9X4LK46</accession>
<evidence type="ECO:0000313" key="1">
    <source>
        <dbReference type="EMBL" id="MDG0861563.1"/>
    </source>
</evidence>
<protein>
    <submittedName>
        <fullName evidence="1">Uncharacterized protein</fullName>
    </submittedName>
</protein>
<evidence type="ECO:0000313" key="2">
    <source>
        <dbReference type="Proteomes" id="UP001152766"/>
    </source>
</evidence>
<gene>
    <name evidence="1" type="ORF">EXJ73_03630</name>
</gene>
<name>A0A9X4LK46_9BURK</name>
<organism evidence="1 2">
    <name type="scientific">Pelomonas aquatica</name>
    <dbReference type="NCBI Taxonomy" id="431058"/>
    <lineage>
        <taxon>Bacteria</taxon>
        <taxon>Pseudomonadati</taxon>
        <taxon>Pseudomonadota</taxon>
        <taxon>Betaproteobacteria</taxon>
        <taxon>Burkholderiales</taxon>
        <taxon>Sphaerotilaceae</taxon>
        <taxon>Roseateles</taxon>
    </lineage>
</organism>
<dbReference type="EMBL" id="SGUG01000004">
    <property type="protein sequence ID" value="MDG0861563.1"/>
    <property type="molecule type" value="Genomic_DNA"/>
</dbReference>
<keyword evidence="2" id="KW-1185">Reference proteome</keyword>
<dbReference type="RefSeq" id="WP_378990494.1">
    <property type="nucleotide sequence ID" value="NZ_JBHSRN010000025.1"/>
</dbReference>